<organism evidence="2 3">
    <name type="scientific">Puccinia striiformis</name>
    <dbReference type="NCBI Taxonomy" id="27350"/>
    <lineage>
        <taxon>Eukaryota</taxon>
        <taxon>Fungi</taxon>
        <taxon>Dikarya</taxon>
        <taxon>Basidiomycota</taxon>
        <taxon>Pucciniomycotina</taxon>
        <taxon>Pucciniomycetes</taxon>
        <taxon>Pucciniales</taxon>
        <taxon>Pucciniaceae</taxon>
        <taxon>Puccinia</taxon>
    </lineage>
</organism>
<evidence type="ECO:0000256" key="1">
    <source>
        <dbReference type="SAM" id="Phobius"/>
    </source>
</evidence>
<gene>
    <name evidence="2" type="ORF">PSTT_11809</name>
</gene>
<accession>A0A2S4UYU1</accession>
<keyword evidence="1" id="KW-0472">Membrane</keyword>
<dbReference type="PANTHER" id="PTHR33266:SF1">
    <property type="entry name" value="F-BOX DOMAIN-CONTAINING PROTEIN"/>
    <property type="match status" value="1"/>
</dbReference>
<keyword evidence="1" id="KW-1133">Transmembrane helix</keyword>
<dbReference type="VEuPathDB" id="FungiDB:PSHT_02235"/>
<feature type="non-terminal residue" evidence="2">
    <location>
        <position position="1"/>
    </location>
</feature>
<dbReference type="PANTHER" id="PTHR33266">
    <property type="entry name" value="CHROMOSOME 15, WHOLE GENOME SHOTGUN SEQUENCE"/>
    <property type="match status" value="1"/>
</dbReference>
<evidence type="ECO:0000313" key="3">
    <source>
        <dbReference type="Proteomes" id="UP000239156"/>
    </source>
</evidence>
<dbReference type="AlphaFoldDB" id="A0A2S4UYU1"/>
<proteinExistence type="predicted"/>
<feature type="transmembrane region" description="Helical" evidence="1">
    <location>
        <begin position="20"/>
        <end position="43"/>
    </location>
</feature>
<reference evidence="2" key="1">
    <citation type="submission" date="2017-12" db="EMBL/GenBank/DDBJ databases">
        <title>Gene loss provides genomic basis for host adaptation in cereal stripe rust fungi.</title>
        <authorList>
            <person name="Xia C."/>
        </authorList>
    </citation>
    <scope>NUCLEOTIDE SEQUENCE [LARGE SCALE GENOMIC DNA]</scope>
    <source>
        <strain evidence="2">93-210</strain>
    </source>
</reference>
<dbReference type="VEuPathDB" id="FungiDB:PSTT_11809"/>
<name>A0A2S4UYU1_9BASI</name>
<protein>
    <submittedName>
        <fullName evidence="2">Uncharacterized protein</fullName>
    </submittedName>
</protein>
<comment type="caution">
    <text evidence="2">The sequence shown here is derived from an EMBL/GenBank/DDBJ whole genome shotgun (WGS) entry which is preliminary data.</text>
</comment>
<keyword evidence="3" id="KW-1185">Reference proteome</keyword>
<evidence type="ECO:0000313" key="2">
    <source>
        <dbReference type="EMBL" id="POW02426.1"/>
    </source>
</evidence>
<dbReference type="EMBL" id="PKSL01000142">
    <property type="protein sequence ID" value="POW02426.1"/>
    <property type="molecule type" value="Genomic_DNA"/>
</dbReference>
<sequence>SPSISQQAAAAKPIRAAVFFFKMCVVFLLHTLIITAGPFYILARVEIALQLEIGMLSPGELPVPLSFQIPVKPNVKTPANYLGSRTTGYLVREIETNFGDSIGVNLKGLSKPSLESRDFFCFIPSSPNPGRSLLTYYSHQVQSHGFLTLKIYQSALSEIKWVWASPGGILCFVLNTVQARKKFLKLHPRQNQQSFWRLLRDSSLAEVNCYLVDLHRAFQQVELPHKSRQYWWHSVLTRQPEAFDHLVVAFNLRKKPDLEEQFACLAFFHQYPKLHDASDAISTARVVNALRSATPEAGFIPMELSLVNHSPQALALIEDGFTSEYLQSEKIVTPILARLSKYAKAWDPAKYFALFASIIGPTMIGKNRLLMELPRRICVVQSAYALPIHADIPDDLQQPTKCYQITSPTCSNITARLWSLSFDKPEAERLAKWNTYIKFDSTKRFAYDVQAEMNKLAEGSLHDSHEALLATVKHMRKSTGFIQNPDLKVVLALDKARALLDKADPPHQLLFYHGIRSALRTIPAKHNFFATFLDTTSNVADFGYPAQSNLDQILENKSFELFAQIYQINTIDSMVPTSPPGTWEDLESPNRLFSYGPPFFGQWIWGAQQNQTLKSKAASNLTEIAPQALLCFSIPPQSQNPNSCLAGVYHPTQATHDSKFKLKAHRKPRCCVFSYKSGLQVNWKQISLSISFCHGRKHVSCFG</sequence>
<keyword evidence="1" id="KW-0812">Transmembrane</keyword>
<dbReference type="Proteomes" id="UP000239156">
    <property type="component" value="Unassembled WGS sequence"/>
</dbReference>